<organism evidence="1 2">
    <name type="scientific">Gloeothece verrucosa (strain PCC 7822)</name>
    <name type="common">Cyanothece sp. (strain PCC 7822)</name>
    <dbReference type="NCBI Taxonomy" id="497965"/>
    <lineage>
        <taxon>Bacteria</taxon>
        <taxon>Bacillati</taxon>
        <taxon>Cyanobacteriota</taxon>
        <taxon>Cyanophyceae</taxon>
        <taxon>Oscillatoriophycideae</taxon>
        <taxon>Chroococcales</taxon>
        <taxon>Aphanothecaceae</taxon>
        <taxon>Gloeothece</taxon>
        <taxon>Gloeothece verrucosa</taxon>
    </lineage>
</organism>
<evidence type="ECO:0000313" key="2">
    <source>
        <dbReference type="Proteomes" id="UP000008206"/>
    </source>
</evidence>
<keyword evidence="2" id="KW-1185">Reference proteome</keyword>
<evidence type="ECO:0000313" key="1">
    <source>
        <dbReference type="EMBL" id="ADN18012.1"/>
    </source>
</evidence>
<sequence>MNSEQFQEKLKKLESLYETNLNELSGSQFMSPKMEEIVSPLSPDLDDLVHGHKKKISNNKIQVTPNKHIFFLK</sequence>
<protein>
    <submittedName>
        <fullName evidence="1">Uncharacterized protein</fullName>
    </submittedName>
</protein>
<dbReference type="KEGG" id="cyj:Cyan7822_6191"/>
<accession>E0UM32</accession>
<dbReference type="HOGENOM" id="CLU_2698465_0_0_3"/>
<gene>
    <name evidence="1" type="ordered locus">Cyan7822_6191</name>
</gene>
<keyword evidence="1" id="KW-0614">Plasmid</keyword>
<dbReference type="RefSeq" id="WP_013334762.1">
    <property type="nucleotide sequence ID" value="NC_014533.1"/>
</dbReference>
<name>E0UM32_GLOV7</name>
<dbReference type="Proteomes" id="UP000008206">
    <property type="component" value="Plasmid Cy782201"/>
</dbReference>
<dbReference type="AlphaFoldDB" id="E0UM32"/>
<dbReference type="EMBL" id="CP002199">
    <property type="protein sequence ID" value="ADN18012.1"/>
    <property type="molecule type" value="Genomic_DNA"/>
</dbReference>
<reference evidence="2" key="1">
    <citation type="journal article" date="2011" name="MBio">
        <title>Novel metabolic attributes of the genus Cyanothece, comprising a group of unicellular nitrogen-fixing Cyanobacteria.</title>
        <authorList>
            <person name="Bandyopadhyay A."/>
            <person name="Elvitigala T."/>
            <person name="Welsh E."/>
            <person name="Stockel J."/>
            <person name="Liberton M."/>
            <person name="Min H."/>
            <person name="Sherman L.A."/>
            <person name="Pakrasi H.B."/>
        </authorList>
    </citation>
    <scope>NUCLEOTIDE SEQUENCE [LARGE SCALE GENOMIC DNA]</scope>
    <source>
        <strain evidence="2">PCC 7822</strain>
        <plasmid evidence="2">Cy782201</plasmid>
    </source>
</reference>
<geneLocation type="plasmid" evidence="1 2">
    <name>Cy782201</name>
</geneLocation>
<proteinExistence type="predicted"/>